<evidence type="ECO:0000256" key="1">
    <source>
        <dbReference type="ARBA" id="ARBA00023125"/>
    </source>
</evidence>
<dbReference type="PANTHER" id="PTHR43479:SF7">
    <property type="entry name" value="TETR-FAMILY TRANSCRIPTIONAL REGULATOR"/>
    <property type="match status" value="1"/>
</dbReference>
<sequence>MANVRKTDRRTVYTLNVIQQAFLKLIDQQPFAKVTVAQLCREADITRSTFYLHYSNLNEVLDAVLDQALLANQDMTFDADPDDTSLVSACQRIAGAPKYRRLLMDPDLSEYIIGRIAQHEHDRIVPKIVQRTGLSEQAATSLFIYMIHGSFAINQRHHFTKTPE</sequence>
<dbReference type="PANTHER" id="PTHR43479">
    <property type="entry name" value="ACREF/ENVCD OPERON REPRESSOR-RELATED"/>
    <property type="match status" value="1"/>
</dbReference>
<evidence type="ECO:0000313" key="4">
    <source>
        <dbReference type="EMBL" id="MBM6941011.1"/>
    </source>
</evidence>
<comment type="caution">
    <text evidence="4">The sequence shown here is derived from an EMBL/GenBank/DDBJ whole genome shotgun (WGS) entry which is preliminary data.</text>
</comment>
<dbReference type="RefSeq" id="WP_204785282.1">
    <property type="nucleotide sequence ID" value="NZ_JACJKU010000056.1"/>
</dbReference>
<evidence type="ECO:0000259" key="3">
    <source>
        <dbReference type="PROSITE" id="PS50977"/>
    </source>
</evidence>
<protein>
    <submittedName>
        <fullName evidence="4">TetR/AcrR family transcriptional regulator</fullName>
    </submittedName>
</protein>
<name>A0ABS2GYT4_9LACO</name>
<accession>A0ABS2GYT4</accession>
<feature type="domain" description="HTH tetR-type" evidence="3">
    <location>
        <begin position="12"/>
        <end position="72"/>
    </location>
</feature>
<gene>
    <name evidence="4" type="ORF">H5975_05945</name>
</gene>
<dbReference type="InterPro" id="IPR009057">
    <property type="entry name" value="Homeodomain-like_sf"/>
</dbReference>
<evidence type="ECO:0000256" key="2">
    <source>
        <dbReference type="PROSITE-ProRule" id="PRU00335"/>
    </source>
</evidence>
<dbReference type="SUPFAM" id="SSF46689">
    <property type="entry name" value="Homeodomain-like"/>
    <property type="match status" value="1"/>
</dbReference>
<dbReference type="PROSITE" id="PS50977">
    <property type="entry name" value="HTH_TETR_2"/>
    <property type="match status" value="1"/>
</dbReference>
<keyword evidence="1 2" id="KW-0238">DNA-binding</keyword>
<proteinExistence type="predicted"/>
<feature type="DNA-binding region" description="H-T-H motif" evidence="2">
    <location>
        <begin position="35"/>
        <end position="54"/>
    </location>
</feature>
<dbReference type="InterPro" id="IPR001647">
    <property type="entry name" value="HTH_TetR"/>
</dbReference>
<organism evidence="4 5">
    <name type="scientific">Limosilactobacillus coleohominis</name>
    <dbReference type="NCBI Taxonomy" id="181675"/>
    <lineage>
        <taxon>Bacteria</taxon>
        <taxon>Bacillati</taxon>
        <taxon>Bacillota</taxon>
        <taxon>Bacilli</taxon>
        <taxon>Lactobacillales</taxon>
        <taxon>Lactobacillaceae</taxon>
        <taxon>Limosilactobacillus</taxon>
    </lineage>
</organism>
<dbReference type="InterPro" id="IPR050624">
    <property type="entry name" value="HTH-type_Tx_Regulator"/>
</dbReference>
<dbReference type="Proteomes" id="UP000785625">
    <property type="component" value="Unassembled WGS sequence"/>
</dbReference>
<dbReference type="Gene3D" id="1.10.357.10">
    <property type="entry name" value="Tetracycline Repressor, domain 2"/>
    <property type="match status" value="1"/>
</dbReference>
<reference evidence="4 5" key="1">
    <citation type="journal article" date="2021" name="Sci. Rep.">
        <title>The distribution of antibiotic resistance genes in chicken gut microbiota commensals.</title>
        <authorList>
            <person name="Juricova H."/>
            <person name="Matiasovicova J."/>
            <person name="Kubasova T."/>
            <person name="Cejkova D."/>
            <person name="Rychlik I."/>
        </authorList>
    </citation>
    <scope>NUCLEOTIDE SEQUENCE [LARGE SCALE GENOMIC DNA]</scope>
    <source>
        <strain evidence="4 5">An574</strain>
    </source>
</reference>
<keyword evidence="5" id="KW-1185">Reference proteome</keyword>
<dbReference type="Pfam" id="PF00440">
    <property type="entry name" value="TetR_N"/>
    <property type="match status" value="1"/>
</dbReference>
<evidence type="ECO:0000313" key="5">
    <source>
        <dbReference type="Proteomes" id="UP000785625"/>
    </source>
</evidence>
<dbReference type="EMBL" id="JACJKU010000056">
    <property type="protein sequence ID" value="MBM6941011.1"/>
    <property type="molecule type" value="Genomic_DNA"/>
</dbReference>